<keyword evidence="2" id="KW-1185">Reference proteome</keyword>
<sequence>MTSSAISAQGSTLQVSGGSGAAKNITAIALGFPTILTSVAHGFANGDIETLAGLTGADAALLNGQAVVVHHVTANTFAVNVDTTGKTITAGGTATPVAWTLINNLKSFKGFDGQANEIDKTNLSSTAKEYMLGLQDFGHFTFDVDKDFNDPGQVACSAAKRAGSLKNFKLTLPNGKTATWAAYVKNDPLDGGVDQLLTTTGVSLRISGDVTYA</sequence>
<protein>
    <submittedName>
        <fullName evidence="1">Phage tail protein</fullName>
    </submittedName>
</protein>
<dbReference type="EMBL" id="SMRP01000002">
    <property type="protein sequence ID" value="TDG25361.1"/>
    <property type="molecule type" value="Genomic_DNA"/>
</dbReference>
<evidence type="ECO:0000313" key="1">
    <source>
        <dbReference type="EMBL" id="TDG25361.1"/>
    </source>
</evidence>
<organism evidence="1 2">
    <name type="scientific">Paraburkholderia silviterrae</name>
    <dbReference type="NCBI Taxonomy" id="2528715"/>
    <lineage>
        <taxon>Bacteria</taxon>
        <taxon>Pseudomonadati</taxon>
        <taxon>Pseudomonadota</taxon>
        <taxon>Betaproteobacteria</taxon>
        <taxon>Burkholderiales</taxon>
        <taxon>Burkholderiaceae</taxon>
        <taxon>Paraburkholderia</taxon>
    </lineage>
</organism>
<dbReference type="Pfam" id="PF08813">
    <property type="entry name" value="Phage_tail_3"/>
    <property type="match status" value="1"/>
</dbReference>
<dbReference type="OrthoDB" id="9025082at2"/>
<dbReference type="Proteomes" id="UP000295722">
    <property type="component" value="Unassembled WGS sequence"/>
</dbReference>
<dbReference type="AlphaFoldDB" id="A0A4V6PJ62"/>
<dbReference type="Gene3D" id="4.10.410.40">
    <property type="match status" value="1"/>
</dbReference>
<proteinExistence type="predicted"/>
<dbReference type="RefSeq" id="WP_133193924.1">
    <property type="nucleotide sequence ID" value="NZ_JBHUCW010000006.1"/>
</dbReference>
<comment type="caution">
    <text evidence="1">The sequence shown here is derived from an EMBL/GenBank/DDBJ whole genome shotgun (WGS) entry which is preliminary data.</text>
</comment>
<evidence type="ECO:0000313" key="2">
    <source>
        <dbReference type="Proteomes" id="UP000295722"/>
    </source>
</evidence>
<dbReference type="InterPro" id="IPR014918">
    <property type="entry name" value="Phage_tail_3"/>
</dbReference>
<name>A0A4V6PJ62_9BURK</name>
<accession>A0A4V6PJ62</accession>
<reference evidence="1 2" key="1">
    <citation type="submission" date="2019-03" db="EMBL/GenBank/DDBJ databases">
        <title>Paraburkholderia sp. 4M-K11, isolated from subtropical forest soil.</title>
        <authorList>
            <person name="Gao Z.-H."/>
            <person name="Qiu L.-H."/>
        </authorList>
    </citation>
    <scope>NUCLEOTIDE SEQUENCE [LARGE SCALE GENOMIC DNA]</scope>
    <source>
        <strain evidence="1 2">4M-K11</strain>
    </source>
</reference>
<gene>
    <name evidence="1" type="ORF">EYW47_05885</name>
</gene>